<dbReference type="Proteomes" id="UP000225954">
    <property type="component" value="Segment"/>
</dbReference>
<evidence type="ECO:0000313" key="2">
    <source>
        <dbReference type="Proteomes" id="UP000225954"/>
    </source>
</evidence>
<proteinExistence type="predicted"/>
<gene>
    <name evidence="1" type="ORF">POR1_40</name>
</gene>
<name>A0A0N9SG34_9CAUD</name>
<sequence length="64" mass="7266">MKRMNRSQVAALQTERAKLLRCLLAKHLKGLATETGARFQFVTGIEWRLVRGASMRLDLQNLPA</sequence>
<accession>A0A0N9SG34</accession>
<organism evidence="1 2">
    <name type="scientific">Pseudomonas phage POR1</name>
    <dbReference type="NCBI Taxonomy" id="1718594"/>
    <lineage>
        <taxon>Viruses</taxon>
        <taxon>Duplodnaviria</taxon>
        <taxon>Heunggongvirae</taxon>
        <taxon>Uroviricota</taxon>
        <taxon>Caudoviricetes</taxon>
        <taxon>Porunavirus</taxon>
        <taxon>Porunavirus POR1</taxon>
    </lineage>
</organism>
<reference evidence="1 2" key="1">
    <citation type="journal article" date="2016" name="Genome Announc.">
        <title>Genome Sequences of Pseudomonas oryzihabitans Phage POR1 and Pseudomonas aeruginosa Phage PAE1.</title>
        <authorList>
            <person name="Dyson Z.A."/>
            <person name="Seviour R.J."/>
            <person name="Tucci J."/>
            <person name="Petrovski S."/>
        </authorList>
    </citation>
    <scope>NUCLEOTIDE SEQUENCE [LARGE SCALE GENOMIC DNA]</scope>
</reference>
<evidence type="ECO:0000313" key="1">
    <source>
        <dbReference type="EMBL" id="ALH46245.1"/>
    </source>
</evidence>
<protein>
    <submittedName>
        <fullName evidence="1">Uncharacterized protein</fullName>
    </submittedName>
</protein>
<keyword evidence="2" id="KW-1185">Reference proteome</keyword>
<dbReference type="EMBL" id="KT716399">
    <property type="protein sequence ID" value="ALH46245.1"/>
    <property type="molecule type" value="Genomic_DNA"/>
</dbReference>